<feature type="domain" description="NADH-quinone oxidoreductase subunit D" evidence="2">
    <location>
        <begin position="129"/>
        <end position="293"/>
    </location>
</feature>
<dbReference type="InterPro" id="IPR001501">
    <property type="entry name" value="Ni-dep_hyd_lsu"/>
</dbReference>
<evidence type="ECO:0000313" key="4">
    <source>
        <dbReference type="Proteomes" id="UP000037210"/>
    </source>
</evidence>
<evidence type="ECO:0000313" key="3">
    <source>
        <dbReference type="EMBL" id="KON31544.1"/>
    </source>
</evidence>
<keyword evidence="1" id="KW-0479">Metal-binding</keyword>
<dbReference type="PANTHER" id="PTHR11993:SF10">
    <property type="entry name" value="NADH DEHYDROGENASE [UBIQUINONE] IRON-SULFUR PROTEIN 2, MITOCHONDRIAL"/>
    <property type="match status" value="1"/>
</dbReference>
<dbReference type="Pfam" id="PF00374">
    <property type="entry name" value="NiFeSe_Hases"/>
    <property type="match status" value="1"/>
</dbReference>
<dbReference type="EMBL" id="LFWZ01000002">
    <property type="protein sequence ID" value="KON31544.1"/>
    <property type="molecule type" value="Genomic_DNA"/>
</dbReference>
<dbReference type="Proteomes" id="UP000037210">
    <property type="component" value="Unassembled WGS sequence"/>
</dbReference>
<accession>A0A0M0BSY5</accession>
<feature type="binding site" evidence="1">
    <location>
        <position position="51"/>
    </location>
    <ligand>
        <name>Mg(2+)</name>
        <dbReference type="ChEBI" id="CHEBI:18420"/>
    </ligand>
</feature>
<gene>
    <name evidence="3" type="ORF">AC482_00310</name>
</gene>
<dbReference type="GO" id="GO:0016651">
    <property type="term" value="F:oxidoreductase activity, acting on NAD(P)H"/>
    <property type="evidence" value="ECO:0007669"/>
    <property type="project" value="InterPro"/>
</dbReference>
<reference evidence="3 4" key="1">
    <citation type="submission" date="2015-06" db="EMBL/GenBank/DDBJ databases">
        <title>New insights into the roles of widespread benthic archaea in carbon and nitrogen cycling.</title>
        <authorList>
            <person name="Lazar C.S."/>
            <person name="Baker B.J."/>
            <person name="Seitz K.W."/>
            <person name="Hyde A.S."/>
            <person name="Dick G.J."/>
            <person name="Hinrichs K.-U."/>
            <person name="Teske A.P."/>
        </authorList>
    </citation>
    <scope>NUCLEOTIDE SEQUENCE [LARGE SCALE GENOMIC DNA]</scope>
    <source>
        <strain evidence="3">DG-45</strain>
    </source>
</reference>
<dbReference type="SUPFAM" id="SSF56762">
    <property type="entry name" value="HydB/Nqo4-like"/>
    <property type="match status" value="1"/>
</dbReference>
<dbReference type="InterPro" id="IPR001135">
    <property type="entry name" value="NADH_Q_OxRdtase_suD"/>
</dbReference>
<dbReference type="GO" id="GO:0048038">
    <property type="term" value="F:quinone binding"/>
    <property type="evidence" value="ECO:0007669"/>
    <property type="project" value="InterPro"/>
</dbReference>
<sequence length="371" mass="41755">MSEPEIKPDIMRISWGPQHPMSGQTRILLDVDGEIVHRLIADLGFTHRGIEKILENRTFMKGIIPIERMVMVDTANIGLGYVLAIEEALGVEVPERANWIRSMICEMARINSHLYAFGLQAEATGYFPAVFLWTTVDREVLLDLFERLTGARWSYNFFLPGGVNADLPEGFQDKVIEGIQYLRGRFAQYWDAMVENAIFEMRCEGVAVLTREDALRLGATGPVLRGSGVDMDVRRDEPYAAYGDLNFKVITETAGDSMARLKVRFHEIGQSLDMIEQVANEVPGGPVRTRAPLFARAKPGEALSRVETARGELGIHMFTDGGMNPYRVKINSPTLRNMYVFERLAELDEVLIADVPVVINSIDPWYLDSDR</sequence>
<proteinExistence type="predicted"/>
<protein>
    <recommendedName>
        <fullName evidence="2">NADH-quinone oxidoreductase subunit D domain-containing protein</fullName>
    </recommendedName>
</protein>
<dbReference type="GO" id="GO:0016151">
    <property type="term" value="F:nickel cation binding"/>
    <property type="evidence" value="ECO:0007669"/>
    <property type="project" value="InterPro"/>
</dbReference>
<name>A0A0M0BSY5_9ARCH</name>
<dbReference type="AlphaFoldDB" id="A0A0M0BSY5"/>
<feature type="binding site" evidence="1">
    <location>
        <position position="330"/>
    </location>
    <ligand>
        <name>Mg(2+)</name>
        <dbReference type="ChEBI" id="CHEBI:18420"/>
    </ligand>
</feature>
<organism evidence="3 4">
    <name type="scientific">miscellaneous Crenarchaeota group-15 archaeon DG-45</name>
    <dbReference type="NCBI Taxonomy" id="1685127"/>
    <lineage>
        <taxon>Archaea</taxon>
        <taxon>Candidatus Bathyarchaeota</taxon>
        <taxon>MCG-15</taxon>
    </lineage>
</organism>
<comment type="caution">
    <text evidence="3">The sequence shown here is derived from an EMBL/GenBank/DDBJ whole genome shotgun (WGS) entry which is preliminary data.</text>
</comment>
<dbReference type="Pfam" id="PF00346">
    <property type="entry name" value="Complex1_49kDa"/>
    <property type="match status" value="2"/>
</dbReference>
<dbReference type="PANTHER" id="PTHR11993">
    <property type="entry name" value="NADH-UBIQUINONE OXIDOREDUCTASE 49 KDA SUBUNIT"/>
    <property type="match status" value="1"/>
</dbReference>
<dbReference type="InterPro" id="IPR029014">
    <property type="entry name" value="NiFe-Hase_large"/>
</dbReference>
<keyword evidence="1" id="KW-0460">Magnesium</keyword>
<dbReference type="PATRIC" id="fig|1685127.3.peg.1408"/>
<dbReference type="Gene3D" id="1.10.645.10">
    <property type="entry name" value="Cytochrome-c3 Hydrogenase, chain B"/>
    <property type="match status" value="1"/>
</dbReference>
<feature type="domain" description="NADH-quinone oxidoreductase subunit D" evidence="2">
    <location>
        <begin position="297"/>
        <end position="371"/>
    </location>
</feature>
<dbReference type="InterPro" id="IPR022885">
    <property type="entry name" value="NDH1_su_D/H"/>
</dbReference>
<dbReference type="GO" id="GO:0051287">
    <property type="term" value="F:NAD binding"/>
    <property type="evidence" value="ECO:0007669"/>
    <property type="project" value="InterPro"/>
</dbReference>
<evidence type="ECO:0000259" key="2">
    <source>
        <dbReference type="Pfam" id="PF00346"/>
    </source>
</evidence>
<evidence type="ECO:0000256" key="1">
    <source>
        <dbReference type="PIRSR" id="PIRSR601501-1"/>
    </source>
</evidence>